<gene>
    <name evidence="1" type="ORF">HMPREF3202_00994</name>
</gene>
<evidence type="ECO:0008006" key="3">
    <source>
        <dbReference type="Google" id="ProtNLM"/>
    </source>
</evidence>
<dbReference type="eggNOG" id="COG3943">
    <property type="taxonomic scope" value="Bacteria"/>
</dbReference>
<dbReference type="PANTHER" id="PTHR35810">
    <property type="entry name" value="CYTOPLASMIC PROTEIN-RELATED"/>
    <property type="match status" value="1"/>
</dbReference>
<reference evidence="1 2" key="1">
    <citation type="submission" date="2016-02" db="EMBL/GenBank/DDBJ databases">
        <authorList>
            <person name="Wen L."/>
            <person name="He K."/>
            <person name="Yang H."/>
        </authorList>
    </citation>
    <scope>NUCLEOTIDE SEQUENCE [LARGE SCALE GENOMIC DNA]</scope>
    <source>
        <strain evidence="1 2">GED7880</strain>
    </source>
</reference>
<proteinExistence type="predicted"/>
<accession>A0A137SYU3</accession>
<protein>
    <recommendedName>
        <fullName evidence="3">Toxin-antitoxin system, toxin component, Fic domain protein</fullName>
    </recommendedName>
</protein>
<dbReference type="PANTHER" id="PTHR35810:SF1">
    <property type="entry name" value="CYTOPLASMIC PROTEIN"/>
    <property type="match status" value="1"/>
</dbReference>
<dbReference type="PATRIC" id="fig|28125.4.peg.984"/>
<comment type="caution">
    <text evidence="1">The sequence shown here is derived from an EMBL/GenBank/DDBJ whole genome shotgun (WGS) entry which is preliminary data.</text>
</comment>
<dbReference type="Proteomes" id="UP000070093">
    <property type="component" value="Unassembled WGS sequence"/>
</dbReference>
<dbReference type="EMBL" id="LTAG01000041">
    <property type="protein sequence ID" value="KXO17539.1"/>
    <property type="molecule type" value="Genomic_DNA"/>
</dbReference>
<evidence type="ECO:0000313" key="1">
    <source>
        <dbReference type="EMBL" id="KXO17539.1"/>
    </source>
</evidence>
<dbReference type="RefSeq" id="WP_036863339.1">
    <property type="nucleotide sequence ID" value="NZ_KQ965656.1"/>
</dbReference>
<name>A0A137SYU3_9BACT</name>
<organism evidence="1 2">
    <name type="scientific">Prevotella bivia</name>
    <dbReference type="NCBI Taxonomy" id="28125"/>
    <lineage>
        <taxon>Bacteria</taxon>
        <taxon>Pseudomonadati</taxon>
        <taxon>Bacteroidota</taxon>
        <taxon>Bacteroidia</taxon>
        <taxon>Bacteroidales</taxon>
        <taxon>Prevotellaceae</taxon>
        <taxon>Prevotella</taxon>
    </lineage>
</organism>
<dbReference type="AlphaFoldDB" id="A0A137SYU3"/>
<evidence type="ECO:0000313" key="2">
    <source>
        <dbReference type="Proteomes" id="UP000070093"/>
    </source>
</evidence>
<sequence>MKRTVITVDGNGRLSIPSNLEDLWMSENELVDMLYVTTPKLKAVIRAIYKEGMLLVSEVQKRQKLSKDVWQTLYGFPMVVAICFRLTSNSAAQLRDAIFKRLYGAKEKTAIVLQIYGGTNAFS</sequence>